<comment type="caution">
    <text evidence="1">The sequence shown here is derived from an EMBL/GenBank/DDBJ whole genome shotgun (WGS) entry which is preliminary data.</text>
</comment>
<accession>A0A369JE14</accession>
<dbReference type="EMBL" id="LUEZ02000090">
    <property type="protein sequence ID" value="RDB18655.1"/>
    <property type="molecule type" value="Genomic_DNA"/>
</dbReference>
<dbReference type="Proteomes" id="UP000076154">
    <property type="component" value="Unassembled WGS sequence"/>
</dbReference>
<organism evidence="1 2">
    <name type="scientific">Hypsizygus marmoreus</name>
    <name type="common">White beech mushroom</name>
    <name type="synonym">Agaricus marmoreus</name>
    <dbReference type="NCBI Taxonomy" id="39966"/>
    <lineage>
        <taxon>Eukaryota</taxon>
        <taxon>Fungi</taxon>
        <taxon>Dikarya</taxon>
        <taxon>Basidiomycota</taxon>
        <taxon>Agaricomycotina</taxon>
        <taxon>Agaricomycetes</taxon>
        <taxon>Agaricomycetidae</taxon>
        <taxon>Agaricales</taxon>
        <taxon>Tricholomatineae</taxon>
        <taxon>Lyophyllaceae</taxon>
        <taxon>Hypsizygus</taxon>
    </lineage>
</organism>
<reference evidence="1" key="1">
    <citation type="submission" date="2018-04" db="EMBL/GenBank/DDBJ databases">
        <title>Whole genome sequencing of Hypsizygus marmoreus.</title>
        <authorList>
            <person name="Choi I.-G."/>
            <person name="Min B."/>
            <person name="Kim J.-G."/>
            <person name="Kim S."/>
            <person name="Oh Y.-L."/>
            <person name="Kong W.-S."/>
            <person name="Park H."/>
            <person name="Jeong J."/>
            <person name="Song E.-S."/>
        </authorList>
    </citation>
    <scope>NUCLEOTIDE SEQUENCE [LARGE SCALE GENOMIC DNA]</scope>
    <source>
        <strain evidence="1">51987-8</strain>
    </source>
</reference>
<proteinExistence type="predicted"/>
<sequence length="193" mass="21503">MMSTNIPQTPSRDRVYAINTSCTLLRDINVRQRGVQNPKTYRLPQGTTVRVVDCTLLVHTGDNTAVLSPETAGYRIATTITVQVASGDGRAIATARVRHEYLEGESRVGNYWQRNSIATLKRSFSFSFQGVETTLSRGTKVWISSEAKTPTGGTPHNTSQASYLIQRVIYNNVEIEVQSMSGNRLTHDELRRL</sequence>
<keyword evidence="2" id="KW-1185">Reference proteome</keyword>
<evidence type="ECO:0000313" key="2">
    <source>
        <dbReference type="Proteomes" id="UP000076154"/>
    </source>
</evidence>
<name>A0A369JE14_HYPMA</name>
<evidence type="ECO:0000313" key="1">
    <source>
        <dbReference type="EMBL" id="RDB18655.1"/>
    </source>
</evidence>
<protein>
    <submittedName>
        <fullName evidence="1">Uncharacterized protein</fullName>
    </submittedName>
</protein>
<dbReference type="AlphaFoldDB" id="A0A369JE14"/>
<gene>
    <name evidence="1" type="ORF">Hypma_014693</name>
</gene>
<dbReference type="InParanoid" id="A0A369JE14"/>